<sequence>MTDKKTATSATKKASAATKKPVSATPAPPKAEKVEVAKKPATATATPAAAATTTPAPTKPKATVPSTKSTSSLAKTSTKVTKKSTTATKGGAKKKHKAIKYYIDCTHPVEDGIFDLNAFERFLLEKMKINGKTSNLTGNVGVERAKSKISVTSEVPLSKRYMKYLTKKFLKKHELRDWLRVIANSKDAYELRYFNINQEENEGEEA</sequence>
<evidence type="ECO:0000313" key="9">
    <source>
        <dbReference type="Proteomes" id="UP000663844"/>
    </source>
</evidence>
<dbReference type="EMBL" id="CAJOAZ010000346">
    <property type="protein sequence ID" value="CAF3622704.1"/>
    <property type="molecule type" value="Genomic_DNA"/>
</dbReference>
<dbReference type="Proteomes" id="UP000663845">
    <property type="component" value="Unassembled WGS sequence"/>
</dbReference>
<dbReference type="Gene3D" id="3.30.1360.210">
    <property type="match status" value="1"/>
</dbReference>
<dbReference type="InterPro" id="IPR002671">
    <property type="entry name" value="Ribosomal_eL22"/>
</dbReference>
<keyword evidence="2" id="KW-0689">Ribosomal protein</keyword>
<dbReference type="GO" id="GO:1990904">
    <property type="term" value="C:ribonucleoprotein complex"/>
    <property type="evidence" value="ECO:0007669"/>
    <property type="project" value="UniProtKB-KW"/>
</dbReference>
<dbReference type="GO" id="GO:0005737">
    <property type="term" value="C:cytoplasm"/>
    <property type="evidence" value="ECO:0007669"/>
    <property type="project" value="UniProtKB-ARBA"/>
</dbReference>
<feature type="region of interest" description="Disordered" evidence="6">
    <location>
        <begin position="1"/>
        <end position="90"/>
    </location>
</feature>
<name>A0A818PL87_9BILA</name>
<evidence type="ECO:0000256" key="4">
    <source>
        <dbReference type="ARBA" id="ARBA00040613"/>
    </source>
</evidence>
<evidence type="ECO:0000256" key="3">
    <source>
        <dbReference type="ARBA" id="ARBA00023274"/>
    </source>
</evidence>
<protein>
    <recommendedName>
        <fullName evidence="4">Large ribosomal subunit protein eL22</fullName>
    </recommendedName>
    <alternativeName>
        <fullName evidence="5">60S ribosomal protein L22</fullName>
    </alternativeName>
</protein>
<dbReference type="InterPro" id="IPR038526">
    <property type="entry name" value="Ribosomal_eL22_sf"/>
</dbReference>
<organism evidence="8 9">
    <name type="scientific">Adineta steineri</name>
    <dbReference type="NCBI Taxonomy" id="433720"/>
    <lineage>
        <taxon>Eukaryota</taxon>
        <taxon>Metazoa</taxon>
        <taxon>Spiralia</taxon>
        <taxon>Gnathifera</taxon>
        <taxon>Rotifera</taxon>
        <taxon>Eurotatoria</taxon>
        <taxon>Bdelloidea</taxon>
        <taxon>Adinetida</taxon>
        <taxon>Adinetidae</taxon>
        <taxon>Adineta</taxon>
    </lineage>
</organism>
<dbReference type="PANTHER" id="PTHR10064:SF0">
    <property type="entry name" value="FI24544P1-RELATED"/>
    <property type="match status" value="1"/>
</dbReference>
<evidence type="ECO:0000256" key="2">
    <source>
        <dbReference type="ARBA" id="ARBA00022980"/>
    </source>
</evidence>
<feature type="compositionally biased region" description="Low complexity" evidence="6">
    <location>
        <begin position="39"/>
        <end position="90"/>
    </location>
</feature>
<dbReference type="GO" id="GO:0003735">
    <property type="term" value="F:structural constituent of ribosome"/>
    <property type="evidence" value="ECO:0007669"/>
    <property type="project" value="InterPro"/>
</dbReference>
<comment type="caution">
    <text evidence="8">The sequence shown here is derived from an EMBL/GenBank/DDBJ whole genome shotgun (WGS) entry which is preliminary data.</text>
</comment>
<dbReference type="PANTHER" id="PTHR10064">
    <property type="entry name" value="60S RIBOSOMAL PROTEIN L22"/>
    <property type="match status" value="1"/>
</dbReference>
<evidence type="ECO:0000256" key="1">
    <source>
        <dbReference type="ARBA" id="ARBA00007817"/>
    </source>
</evidence>
<feature type="compositionally biased region" description="Low complexity" evidence="6">
    <location>
        <begin position="7"/>
        <end position="25"/>
    </location>
</feature>
<dbReference type="Pfam" id="PF01776">
    <property type="entry name" value="Ribosomal_L22e"/>
    <property type="match status" value="1"/>
</dbReference>
<dbReference type="GO" id="GO:0002181">
    <property type="term" value="P:cytoplasmic translation"/>
    <property type="evidence" value="ECO:0007669"/>
    <property type="project" value="TreeGrafter"/>
</dbReference>
<keyword evidence="3" id="KW-0687">Ribonucleoprotein</keyword>
<dbReference type="EMBL" id="CAJNOG010000798">
    <property type="protein sequence ID" value="CAF1360604.1"/>
    <property type="molecule type" value="Genomic_DNA"/>
</dbReference>
<evidence type="ECO:0000313" key="8">
    <source>
        <dbReference type="EMBL" id="CAF3622704.1"/>
    </source>
</evidence>
<dbReference type="AlphaFoldDB" id="A0A818PL87"/>
<evidence type="ECO:0000256" key="6">
    <source>
        <dbReference type="SAM" id="MobiDB-lite"/>
    </source>
</evidence>
<reference evidence="8" key="1">
    <citation type="submission" date="2021-02" db="EMBL/GenBank/DDBJ databases">
        <authorList>
            <person name="Nowell W R."/>
        </authorList>
    </citation>
    <scope>NUCLEOTIDE SEQUENCE</scope>
</reference>
<dbReference type="GO" id="GO:0003723">
    <property type="term" value="F:RNA binding"/>
    <property type="evidence" value="ECO:0007669"/>
    <property type="project" value="TreeGrafter"/>
</dbReference>
<evidence type="ECO:0000313" key="7">
    <source>
        <dbReference type="EMBL" id="CAF1360604.1"/>
    </source>
</evidence>
<dbReference type="FunFam" id="3.30.1360.210:FF:000001">
    <property type="entry name" value="60S ribosomal protein L22 1"/>
    <property type="match status" value="1"/>
</dbReference>
<evidence type="ECO:0000256" key="5">
    <source>
        <dbReference type="ARBA" id="ARBA00041214"/>
    </source>
</evidence>
<gene>
    <name evidence="7" type="ORF">JYZ213_LOCUS35559</name>
    <name evidence="8" type="ORF">OXD698_LOCUS7519</name>
</gene>
<dbReference type="Proteomes" id="UP000663844">
    <property type="component" value="Unassembled WGS sequence"/>
</dbReference>
<dbReference type="GO" id="GO:0005840">
    <property type="term" value="C:ribosome"/>
    <property type="evidence" value="ECO:0007669"/>
    <property type="project" value="UniProtKB-KW"/>
</dbReference>
<comment type="similarity">
    <text evidence="1">Belongs to the eukaryotic ribosomal protein eL22 family.</text>
</comment>
<proteinExistence type="inferred from homology"/>
<accession>A0A818PL87</accession>